<organism evidence="2 3">
    <name type="scientific">Streptomyces canus</name>
    <dbReference type="NCBI Taxonomy" id="58343"/>
    <lineage>
        <taxon>Bacteria</taxon>
        <taxon>Bacillati</taxon>
        <taxon>Actinomycetota</taxon>
        <taxon>Actinomycetes</taxon>
        <taxon>Kitasatosporales</taxon>
        <taxon>Streptomycetaceae</taxon>
        <taxon>Streptomyces</taxon>
        <taxon>Streptomyces aurantiacus group</taxon>
    </lineage>
</organism>
<evidence type="ECO:0000313" key="3">
    <source>
        <dbReference type="Proteomes" id="UP001234216"/>
    </source>
</evidence>
<gene>
    <name evidence="2" type="ORF">QFZ22_000603</name>
</gene>
<keyword evidence="1" id="KW-0812">Transmembrane</keyword>
<dbReference type="Proteomes" id="UP001234216">
    <property type="component" value="Unassembled WGS sequence"/>
</dbReference>
<protein>
    <submittedName>
        <fullName evidence="2">Peptidoglycan/LPS O-acetylase OafA/YrhL</fullName>
    </submittedName>
</protein>
<name>A0AAW8F4A7_9ACTN</name>
<evidence type="ECO:0000256" key="1">
    <source>
        <dbReference type="SAM" id="Phobius"/>
    </source>
</evidence>
<accession>A0AAW8F4A7</accession>
<dbReference type="EMBL" id="JAUSZV010000004">
    <property type="protein sequence ID" value="MDQ0904618.1"/>
    <property type="molecule type" value="Genomic_DNA"/>
</dbReference>
<comment type="caution">
    <text evidence="2">The sequence shown here is derived from an EMBL/GenBank/DDBJ whole genome shotgun (WGS) entry which is preliminary data.</text>
</comment>
<proteinExistence type="predicted"/>
<keyword evidence="1" id="KW-0472">Membrane</keyword>
<feature type="transmembrane region" description="Helical" evidence="1">
    <location>
        <begin position="20"/>
        <end position="40"/>
    </location>
</feature>
<dbReference type="AlphaFoldDB" id="A0AAW8F4A7"/>
<keyword evidence="1" id="KW-1133">Transmembrane helix</keyword>
<sequence>MRIIPREHTDSQCVPVPPAWRLGVLVLVYIVVIVLLLAGYDLPTALACTTGAGLAASHVTGRLFGATPAAEEASL</sequence>
<dbReference type="RefSeq" id="WP_306972196.1">
    <property type="nucleotide sequence ID" value="NZ_JAUSZV010000004.1"/>
</dbReference>
<evidence type="ECO:0000313" key="2">
    <source>
        <dbReference type="EMBL" id="MDQ0904618.1"/>
    </source>
</evidence>
<reference evidence="2" key="1">
    <citation type="submission" date="2023-07" db="EMBL/GenBank/DDBJ databases">
        <title>Comparative genomics of wheat-associated soil bacteria to identify genetic determinants of phenazine resistance.</title>
        <authorList>
            <person name="Mouncey N."/>
        </authorList>
    </citation>
    <scope>NUCLEOTIDE SEQUENCE</scope>
    <source>
        <strain evidence="2">V4I22</strain>
    </source>
</reference>